<dbReference type="Pfam" id="PF00136">
    <property type="entry name" value="DNA_pol_B"/>
    <property type="match status" value="1"/>
</dbReference>
<evidence type="ECO:0000256" key="8">
    <source>
        <dbReference type="ARBA" id="ARBA00049244"/>
    </source>
</evidence>
<dbReference type="PANTHER" id="PTHR10322:SF23">
    <property type="entry name" value="DNA POLYMERASE DELTA CATALYTIC SUBUNIT"/>
    <property type="match status" value="1"/>
</dbReference>
<dbReference type="InterPro" id="IPR006134">
    <property type="entry name" value="DNA-dir_DNA_pol_B_multi_dom"/>
</dbReference>
<evidence type="ECO:0000313" key="12">
    <source>
        <dbReference type="Proteomes" id="UP000887013"/>
    </source>
</evidence>
<feature type="domain" description="DNA-directed DNA polymerase family B multifunctional" evidence="9">
    <location>
        <begin position="321"/>
        <end position="452"/>
    </location>
</feature>
<dbReference type="Gene3D" id="3.30.420.10">
    <property type="entry name" value="Ribonuclease H-like superfamily/Ribonuclease H"/>
    <property type="match status" value="1"/>
</dbReference>
<dbReference type="EC" id="2.7.7.7" evidence="2"/>
<reference evidence="11" key="1">
    <citation type="submission" date="2020-08" db="EMBL/GenBank/DDBJ databases">
        <title>Multicomponent nature underlies the extraordinary mechanical properties of spider dragline silk.</title>
        <authorList>
            <person name="Kono N."/>
            <person name="Nakamura H."/>
            <person name="Mori M."/>
            <person name="Yoshida Y."/>
            <person name="Ohtoshi R."/>
            <person name="Malay A.D."/>
            <person name="Moran D.A.P."/>
            <person name="Tomita M."/>
            <person name="Numata K."/>
            <person name="Arakawa K."/>
        </authorList>
    </citation>
    <scope>NUCLEOTIDE SEQUENCE</scope>
</reference>
<evidence type="ECO:0000259" key="10">
    <source>
        <dbReference type="Pfam" id="PF03104"/>
    </source>
</evidence>
<comment type="caution">
    <text evidence="11">The sequence shown here is derived from an EMBL/GenBank/DDBJ whole genome shotgun (WGS) entry which is preliminary data.</text>
</comment>
<dbReference type="InterPro" id="IPR012337">
    <property type="entry name" value="RNaseH-like_sf"/>
</dbReference>
<evidence type="ECO:0000256" key="5">
    <source>
        <dbReference type="ARBA" id="ARBA00022932"/>
    </source>
</evidence>
<dbReference type="InterPro" id="IPR006133">
    <property type="entry name" value="DNA-dir_DNA_pol_B_exonuc"/>
</dbReference>
<evidence type="ECO:0000256" key="6">
    <source>
        <dbReference type="ARBA" id="ARBA00023125"/>
    </source>
</evidence>
<evidence type="ECO:0000256" key="1">
    <source>
        <dbReference type="ARBA" id="ARBA00005755"/>
    </source>
</evidence>
<name>A0A8X6NI54_NEPPI</name>
<evidence type="ECO:0000256" key="3">
    <source>
        <dbReference type="ARBA" id="ARBA00022679"/>
    </source>
</evidence>
<organism evidence="11 12">
    <name type="scientific">Nephila pilipes</name>
    <name type="common">Giant wood spider</name>
    <name type="synonym">Nephila maculata</name>
    <dbReference type="NCBI Taxonomy" id="299642"/>
    <lineage>
        <taxon>Eukaryota</taxon>
        <taxon>Metazoa</taxon>
        <taxon>Ecdysozoa</taxon>
        <taxon>Arthropoda</taxon>
        <taxon>Chelicerata</taxon>
        <taxon>Arachnida</taxon>
        <taxon>Araneae</taxon>
        <taxon>Araneomorphae</taxon>
        <taxon>Entelegynae</taxon>
        <taxon>Araneoidea</taxon>
        <taxon>Nephilidae</taxon>
        <taxon>Nephila</taxon>
    </lineage>
</organism>
<keyword evidence="5" id="KW-0239">DNA-directed DNA polymerase</keyword>
<protein>
    <recommendedName>
        <fullName evidence="7">DNA polymerase delta catalytic subunit</fullName>
        <ecNumber evidence="2">2.7.7.7</ecNumber>
    </recommendedName>
</protein>
<dbReference type="InterPro" id="IPR036397">
    <property type="entry name" value="RNaseH_sf"/>
</dbReference>
<evidence type="ECO:0000256" key="2">
    <source>
        <dbReference type="ARBA" id="ARBA00012417"/>
    </source>
</evidence>
<dbReference type="Proteomes" id="UP000887013">
    <property type="component" value="Unassembled WGS sequence"/>
</dbReference>
<dbReference type="GO" id="GO:0003677">
    <property type="term" value="F:DNA binding"/>
    <property type="evidence" value="ECO:0007669"/>
    <property type="project" value="UniProtKB-KW"/>
</dbReference>
<dbReference type="SUPFAM" id="SSF53098">
    <property type="entry name" value="Ribonuclease H-like"/>
    <property type="match status" value="1"/>
</dbReference>
<dbReference type="SMART" id="SM00486">
    <property type="entry name" value="POLBc"/>
    <property type="match status" value="1"/>
</dbReference>
<feature type="domain" description="DNA-directed DNA polymerase family B exonuclease" evidence="10">
    <location>
        <begin position="10"/>
        <end position="178"/>
    </location>
</feature>
<keyword evidence="3" id="KW-0808">Transferase</keyword>
<accession>A0A8X6NI54</accession>
<sequence length="458" mass="53218">MVHQASDLVESLEMHPNHTQAPDWTIGAFDLETVPMDGADRVPTGLDQTDEIVMISLYKWNRRQGLRHRLLYRLPCNSPPPDMDRTHAYTSERQLLNDFHALIQDCQVLTGYNINGFDLPCLFTRLLWLQMYSILKHNSSVNVGTSVVTTFQQKIVLDLYHYFRIFSNYDLPGFKLDDVARMKLNETKVPIQSTGLWSWYTHPQVSADLLHHHSVEECHRILQPRRLPTAQFGTFKDYMYYCLKDSFLVHRLFEKEMVLSFLTERANFTAWNAVQALHMGNSSFLLELFKTYGTCLGFFVNTHFLKSPIDTRKYASVFVTKNQTYQGALNYCIPEKAYDDVSVMDFASMYPSALLSSNLCYGTCTIMTRDERLACPAAQNLTTIAYRVHGERDYEINTFEESPTFQYPPFDPQTDAFVIVINEQTEAFLPHIVKHFIDLRKHHQGQYKQTKDVYHYNA</sequence>
<evidence type="ECO:0000259" key="9">
    <source>
        <dbReference type="Pfam" id="PF00136"/>
    </source>
</evidence>
<comment type="catalytic activity">
    <reaction evidence="8">
        <text>DNA(n) + a 2'-deoxyribonucleoside 5'-triphosphate = DNA(n+1) + diphosphate</text>
        <dbReference type="Rhea" id="RHEA:22508"/>
        <dbReference type="Rhea" id="RHEA-COMP:17339"/>
        <dbReference type="Rhea" id="RHEA-COMP:17340"/>
        <dbReference type="ChEBI" id="CHEBI:33019"/>
        <dbReference type="ChEBI" id="CHEBI:61560"/>
        <dbReference type="ChEBI" id="CHEBI:173112"/>
        <dbReference type="EC" id="2.7.7.7"/>
    </reaction>
</comment>
<dbReference type="OrthoDB" id="6429540at2759"/>
<dbReference type="InterPro" id="IPR023211">
    <property type="entry name" value="DNA_pol_palm_dom_sf"/>
</dbReference>
<dbReference type="SUPFAM" id="SSF56672">
    <property type="entry name" value="DNA/RNA polymerases"/>
    <property type="match status" value="1"/>
</dbReference>
<evidence type="ECO:0000256" key="7">
    <source>
        <dbReference type="ARBA" id="ARBA00024411"/>
    </source>
</evidence>
<dbReference type="Gene3D" id="3.90.1600.10">
    <property type="entry name" value="Palm domain of DNA polymerase"/>
    <property type="match status" value="1"/>
</dbReference>
<dbReference type="GO" id="GO:0006261">
    <property type="term" value="P:DNA-templated DNA replication"/>
    <property type="evidence" value="ECO:0007669"/>
    <property type="project" value="TreeGrafter"/>
</dbReference>
<dbReference type="GO" id="GO:0042575">
    <property type="term" value="C:DNA polymerase complex"/>
    <property type="evidence" value="ECO:0007669"/>
    <property type="project" value="UniProtKB-ARBA"/>
</dbReference>
<dbReference type="InterPro" id="IPR006172">
    <property type="entry name" value="DNA-dir_DNA_pol_B"/>
</dbReference>
<keyword evidence="4" id="KW-0548">Nucleotidyltransferase</keyword>
<dbReference type="Pfam" id="PF03104">
    <property type="entry name" value="DNA_pol_B_exo1"/>
    <property type="match status" value="1"/>
</dbReference>
<evidence type="ECO:0000313" key="11">
    <source>
        <dbReference type="EMBL" id="GFT14700.1"/>
    </source>
</evidence>
<gene>
    <name evidence="11" type="primary">AVEN_261814_1</name>
    <name evidence="11" type="ORF">NPIL_137121</name>
</gene>
<proteinExistence type="inferred from homology"/>
<comment type="similarity">
    <text evidence="1">Belongs to the DNA polymerase type-B family.</text>
</comment>
<dbReference type="PANTHER" id="PTHR10322">
    <property type="entry name" value="DNA POLYMERASE CATALYTIC SUBUNIT"/>
    <property type="match status" value="1"/>
</dbReference>
<keyword evidence="12" id="KW-1185">Reference proteome</keyword>
<evidence type="ECO:0000256" key="4">
    <source>
        <dbReference type="ARBA" id="ARBA00022695"/>
    </source>
</evidence>
<dbReference type="GO" id="GO:0003887">
    <property type="term" value="F:DNA-directed DNA polymerase activity"/>
    <property type="evidence" value="ECO:0007669"/>
    <property type="project" value="UniProtKB-KW"/>
</dbReference>
<dbReference type="InterPro" id="IPR043502">
    <property type="entry name" value="DNA/RNA_pol_sf"/>
</dbReference>
<dbReference type="EMBL" id="BMAW01009582">
    <property type="protein sequence ID" value="GFT14700.1"/>
    <property type="molecule type" value="Genomic_DNA"/>
</dbReference>
<keyword evidence="6" id="KW-0238">DNA-binding</keyword>
<dbReference type="AlphaFoldDB" id="A0A8X6NI54"/>
<dbReference type="InterPro" id="IPR050240">
    <property type="entry name" value="DNA_pol_type-B"/>
</dbReference>
<dbReference type="GO" id="GO:0000166">
    <property type="term" value="F:nucleotide binding"/>
    <property type="evidence" value="ECO:0007669"/>
    <property type="project" value="InterPro"/>
</dbReference>